<organism evidence="1 2">
    <name type="scientific">Escherichia coli</name>
    <dbReference type="NCBI Taxonomy" id="562"/>
    <lineage>
        <taxon>Bacteria</taxon>
        <taxon>Pseudomonadati</taxon>
        <taxon>Pseudomonadota</taxon>
        <taxon>Gammaproteobacteria</taxon>
        <taxon>Enterobacterales</taxon>
        <taxon>Enterobacteriaceae</taxon>
        <taxon>Escherichia</taxon>
    </lineage>
</organism>
<dbReference type="AlphaFoldDB" id="A0A403G0Q0"/>
<dbReference type="Proteomes" id="UP000392867">
    <property type="component" value="Unassembled WGS sequence"/>
</dbReference>
<accession>A0A403G0Q0</accession>
<comment type="caution">
    <text evidence="1">The sequence shown here is derived from an EMBL/GenBank/DDBJ whole genome shotgun (WGS) entry which is preliminary data.</text>
</comment>
<evidence type="ECO:0000313" key="1">
    <source>
        <dbReference type="EMBL" id="MPU47412.1"/>
    </source>
</evidence>
<protein>
    <submittedName>
        <fullName evidence="1">Uncharacterized protein</fullName>
    </submittedName>
</protein>
<sequence>MGKVKPINQYRLTPGFGGLALCHIKQQSAALHAAGAASKRKPPNNGGKQRFDQNDNASVLLACHSRHKLNLTFR</sequence>
<name>A0A403G0Q0_ECOLX</name>
<gene>
    <name evidence="1" type="ORF">FVB16_00715</name>
</gene>
<reference evidence="1 2" key="1">
    <citation type="submission" date="2019-08" db="EMBL/GenBank/DDBJ databases">
        <title>Identification of Water Treatment Resistant and Multidrug Resistant Urinary Pathogenic Escherichia coli in Wastewater.</title>
        <authorList>
            <person name="Neumann N."/>
        </authorList>
    </citation>
    <scope>NUCLEOTIDE SEQUENCE [LARGE SCALE GENOMIC DNA]</scope>
    <source>
        <strain evidence="1 2">WU2356</strain>
    </source>
</reference>
<proteinExistence type="predicted"/>
<evidence type="ECO:0000313" key="2">
    <source>
        <dbReference type="Proteomes" id="UP000392867"/>
    </source>
</evidence>
<dbReference type="EMBL" id="VOTT01000002">
    <property type="protein sequence ID" value="MPU47412.1"/>
    <property type="molecule type" value="Genomic_DNA"/>
</dbReference>